<evidence type="ECO:0000313" key="1">
    <source>
        <dbReference type="EMBL" id="KAK7411356.1"/>
    </source>
</evidence>
<dbReference type="EMBL" id="JAYMYS010000001">
    <property type="protein sequence ID" value="KAK7411356.1"/>
    <property type="molecule type" value="Genomic_DNA"/>
</dbReference>
<evidence type="ECO:0000313" key="2">
    <source>
        <dbReference type="Proteomes" id="UP001386955"/>
    </source>
</evidence>
<reference evidence="1 2" key="1">
    <citation type="submission" date="2024-01" db="EMBL/GenBank/DDBJ databases">
        <title>The genomes of 5 underutilized Papilionoideae crops provide insights into root nodulation and disease resistanc.</title>
        <authorList>
            <person name="Jiang F."/>
        </authorList>
    </citation>
    <scope>NUCLEOTIDE SEQUENCE [LARGE SCALE GENOMIC DNA]</scope>
    <source>
        <strain evidence="1">DUOXIRENSHENG_FW03</strain>
        <tissue evidence="1">Leaves</tissue>
    </source>
</reference>
<name>A0AAN9TBF8_PSOTE</name>
<protein>
    <submittedName>
        <fullName evidence="1">Uncharacterized protein</fullName>
    </submittedName>
</protein>
<gene>
    <name evidence="1" type="ORF">VNO78_02789</name>
</gene>
<proteinExistence type="predicted"/>
<dbReference type="Proteomes" id="UP001386955">
    <property type="component" value="Unassembled WGS sequence"/>
</dbReference>
<accession>A0AAN9TBF8</accession>
<comment type="caution">
    <text evidence="1">The sequence shown here is derived from an EMBL/GenBank/DDBJ whole genome shotgun (WGS) entry which is preliminary data.</text>
</comment>
<sequence length="121" mass="13601">MARERLVWVKGASKNWCRRAQQWTQLSFDQVRQGDKVEWQGQCLSWSVCGARARRSVGGGVGCMLWGTNSATYLRISCGKYGRIGMKEGTREGEGLVKVPMGFAEGVVGARVKRWTKNQMR</sequence>
<dbReference type="AlphaFoldDB" id="A0AAN9TBF8"/>
<organism evidence="1 2">
    <name type="scientific">Psophocarpus tetragonolobus</name>
    <name type="common">Winged bean</name>
    <name type="synonym">Dolichos tetragonolobus</name>
    <dbReference type="NCBI Taxonomy" id="3891"/>
    <lineage>
        <taxon>Eukaryota</taxon>
        <taxon>Viridiplantae</taxon>
        <taxon>Streptophyta</taxon>
        <taxon>Embryophyta</taxon>
        <taxon>Tracheophyta</taxon>
        <taxon>Spermatophyta</taxon>
        <taxon>Magnoliopsida</taxon>
        <taxon>eudicotyledons</taxon>
        <taxon>Gunneridae</taxon>
        <taxon>Pentapetalae</taxon>
        <taxon>rosids</taxon>
        <taxon>fabids</taxon>
        <taxon>Fabales</taxon>
        <taxon>Fabaceae</taxon>
        <taxon>Papilionoideae</taxon>
        <taxon>50 kb inversion clade</taxon>
        <taxon>NPAAA clade</taxon>
        <taxon>indigoferoid/millettioid clade</taxon>
        <taxon>Phaseoleae</taxon>
        <taxon>Psophocarpus</taxon>
    </lineage>
</organism>
<keyword evidence="2" id="KW-1185">Reference proteome</keyword>